<dbReference type="GO" id="GO:0009424">
    <property type="term" value="C:bacterial-type flagellum hook"/>
    <property type="evidence" value="ECO:0007669"/>
    <property type="project" value="InterPro"/>
</dbReference>
<dbReference type="InterPro" id="IPR010930">
    <property type="entry name" value="Flg_bb/hook_C_dom"/>
</dbReference>
<evidence type="ECO:0000256" key="6">
    <source>
        <dbReference type="ARBA" id="ARBA00023143"/>
    </source>
</evidence>
<keyword evidence="9" id="KW-0969">Cilium</keyword>
<name>A0AA50CJG0_9HYPH</name>
<keyword evidence="6" id="KW-0975">Bacterial flagellum</keyword>
<accession>A0AA50CJG0</accession>
<dbReference type="Pfam" id="PF06429">
    <property type="entry name" value="Flg_bbr_C"/>
    <property type="match status" value="1"/>
</dbReference>
<feature type="domain" description="Flagellar basal-body/hook protein C-terminal" evidence="7">
    <location>
        <begin position="443"/>
        <end position="478"/>
    </location>
</feature>
<keyword evidence="5" id="KW-0964">Secreted</keyword>
<comment type="subcellular location">
    <subcellularLocation>
        <location evidence="1">Bacterial flagellum</location>
    </subcellularLocation>
    <subcellularLocation>
        <location evidence="2">Secreted</location>
    </subcellularLocation>
</comment>
<sequence length="481" mass="50543">MSLTAAMKTAQSSFSNVGLQSAVVSKNIANASDPAYARRAAVLATATSGATVVETQRAQNEALLKQNLLSISKASAQDTVLAGLSRMKMMLGGEDYELAPSTYLAKLRDNLQTFADKPNEVSLAETVVADAIDVATSLNSTSEALQKLRSEADADIDTAVKELNRLLKEFKTYNDQVRQGTAAGTDVNDALDQRDKLLTQISGLVGVTTVNRTNNDLALYTSDGTVLFETEARAVSFVPTTTYTATVTGNQVLIDGVPVQMGAAGNTSARGTIAGLLQIRDHAAPTFQAQLDETARSLINMFSENTVGGAMDGLFIRNGVAVGDDLTVDTVVPGLSTVIKVNPAVITNQGGNAKLLRDGINETFNIDNNASFSVLLNNYAAAFETPVTFDPAAAIDTNTSLLAFSSGSVGWLEQLRSAATTAADDKNALLARTQEALQSVTSVSLDEELALLLDLEQSYKASAKLVAAVDEMITALLQAAG</sequence>
<dbReference type="InterPro" id="IPR053927">
    <property type="entry name" value="FlgK_helical"/>
</dbReference>
<proteinExistence type="inferred from homology"/>
<dbReference type="InterPro" id="IPR002371">
    <property type="entry name" value="FlgK"/>
</dbReference>
<evidence type="ECO:0000259" key="7">
    <source>
        <dbReference type="Pfam" id="PF06429"/>
    </source>
</evidence>
<dbReference type="GO" id="GO:0005198">
    <property type="term" value="F:structural molecule activity"/>
    <property type="evidence" value="ECO:0007669"/>
    <property type="project" value="InterPro"/>
</dbReference>
<dbReference type="AlphaFoldDB" id="A0AA50CJG0"/>
<keyword evidence="9" id="KW-0282">Flagellum</keyword>
<evidence type="ECO:0000256" key="1">
    <source>
        <dbReference type="ARBA" id="ARBA00004365"/>
    </source>
</evidence>
<dbReference type="Proteomes" id="UP001234585">
    <property type="component" value="Chromosome"/>
</dbReference>
<organism evidence="9 10">
    <name type="scientific">Shinella sumterensis</name>
    <dbReference type="NCBI Taxonomy" id="1967501"/>
    <lineage>
        <taxon>Bacteria</taxon>
        <taxon>Pseudomonadati</taxon>
        <taxon>Pseudomonadota</taxon>
        <taxon>Alphaproteobacteria</taxon>
        <taxon>Hyphomicrobiales</taxon>
        <taxon>Rhizobiaceae</taxon>
        <taxon>Shinella</taxon>
    </lineage>
</organism>
<evidence type="ECO:0000313" key="10">
    <source>
        <dbReference type="Proteomes" id="UP001234585"/>
    </source>
</evidence>
<dbReference type="EMBL" id="CP132302">
    <property type="protein sequence ID" value="WLR96475.1"/>
    <property type="molecule type" value="Genomic_DNA"/>
</dbReference>
<dbReference type="PANTHER" id="PTHR30033">
    <property type="entry name" value="FLAGELLAR HOOK-ASSOCIATED PROTEIN 1"/>
    <property type="match status" value="1"/>
</dbReference>
<dbReference type="PANTHER" id="PTHR30033:SF1">
    <property type="entry name" value="FLAGELLAR HOOK-ASSOCIATED PROTEIN 1"/>
    <property type="match status" value="1"/>
</dbReference>
<dbReference type="RefSeq" id="WP_306036810.1">
    <property type="nucleotide sequence ID" value="NZ_CP132302.1"/>
</dbReference>
<dbReference type="GO" id="GO:0044780">
    <property type="term" value="P:bacterial-type flagellum assembly"/>
    <property type="evidence" value="ECO:0007669"/>
    <property type="project" value="InterPro"/>
</dbReference>
<keyword evidence="10" id="KW-1185">Reference proteome</keyword>
<protein>
    <recommendedName>
        <fullName evidence="4">Flagellar hook-associated protein 1</fullName>
    </recommendedName>
</protein>
<keyword evidence="9" id="KW-0966">Cell projection</keyword>
<feature type="domain" description="Flagellar hook-associated protein FlgK helical" evidence="8">
    <location>
        <begin position="85"/>
        <end position="304"/>
    </location>
</feature>
<evidence type="ECO:0000313" key="9">
    <source>
        <dbReference type="EMBL" id="WLR96475.1"/>
    </source>
</evidence>
<gene>
    <name evidence="9" type="primary">flgK</name>
    <name evidence="9" type="ORF">Q9313_12205</name>
</gene>
<evidence type="ECO:0000256" key="2">
    <source>
        <dbReference type="ARBA" id="ARBA00004613"/>
    </source>
</evidence>
<evidence type="ECO:0000256" key="4">
    <source>
        <dbReference type="ARBA" id="ARBA00016244"/>
    </source>
</evidence>
<reference evidence="9 10" key="1">
    <citation type="submission" date="2023-08" db="EMBL/GenBank/DDBJ databases">
        <title>Pathogen: clinical or host-associated sample.</title>
        <authorList>
            <person name="Hergert J."/>
            <person name="Casey R."/>
            <person name="Wagner J."/>
            <person name="Young E.L."/>
            <person name="Oakeson K.F."/>
        </authorList>
    </citation>
    <scope>NUCLEOTIDE SEQUENCE [LARGE SCALE GENOMIC DNA]</scope>
    <source>
        <strain evidence="9 10">1760953</strain>
    </source>
</reference>
<evidence type="ECO:0000256" key="5">
    <source>
        <dbReference type="ARBA" id="ARBA00022525"/>
    </source>
</evidence>
<dbReference type="SUPFAM" id="SSF64518">
    <property type="entry name" value="Phase 1 flagellin"/>
    <property type="match status" value="1"/>
</dbReference>
<evidence type="ECO:0000259" key="8">
    <source>
        <dbReference type="Pfam" id="PF22638"/>
    </source>
</evidence>
<comment type="similarity">
    <text evidence="3">Belongs to the flagella basal body rod proteins family.</text>
</comment>
<evidence type="ECO:0000256" key="3">
    <source>
        <dbReference type="ARBA" id="ARBA00009677"/>
    </source>
</evidence>
<dbReference type="NCBIfam" id="TIGR02492">
    <property type="entry name" value="flgK_ends"/>
    <property type="match status" value="1"/>
</dbReference>
<dbReference type="GO" id="GO:0005576">
    <property type="term" value="C:extracellular region"/>
    <property type="evidence" value="ECO:0007669"/>
    <property type="project" value="UniProtKB-SubCell"/>
</dbReference>
<dbReference type="Pfam" id="PF22638">
    <property type="entry name" value="FlgK_D1"/>
    <property type="match status" value="1"/>
</dbReference>